<dbReference type="InterPro" id="IPR008822">
    <property type="entry name" value="Endonuclease_RusA-like"/>
</dbReference>
<gene>
    <name evidence="1" type="ORF">D7321_05325</name>
</gene>
<dbReference type="Gene3D" id="3.30.1330.70">
    <property type="entry name" value="Holliday junction resolvase RusA"/>
    <property type="match status" value="1"/>
</dbReference>
<reference evidence="1 2" key="1">
    <citation type="submission" date="2018-10" db="EMBL/GenBank/DDBJ databases">
        <title>Complete genome sequencing of Lactobacillus johnsonii ZLJ010.</title>
        <authorList>
            <person name="Zhang W."/>
            <person name="Ji H."/>
            <person name="Wang J."/>
            <person name="Zhang D."/>
            <person name="Liu H."/>
            <person name="Wang S."/>
            <person name="Wang Y."/>
        </authorList>
    </citation>
    <scope>NUCLEOTIDE SEQUENCE [LARGE SCALE GENOMIC DNA]</scope>
    <source>
        <strain evidence="1 2">ZLJ010</strain>
    </source>
</reference>
<evidence type="ECO:0000313" key="1">
    <source>
        <dbReference type="EMBL" id="AZZ67546.1"/>
    </source>
</evidence>
<protein>
    <submittedName>
        <fullName evidence="1">RusA family crossover junction endodeoxyribonuclease</fullName>
    </submittedName>
</protein>
<dbReference type="SUPFAM" id="SSF103084">
    <property type="entry name" value="Holliday junction resolvase RusA"/>
    <property type="match status" value="1"/>
</dbReference>
<dbReference type="AlphaFoldDB" id="A0A9W4EAB9"/>
<accession>A0A9W4EAB9</accession>
<dbReference type="EMBL" id="CP032680">
    <property type="protein sequence ID" value="AZZ67546.1"/>
    <property type="molecule type" value="Genomic_DNA"/>
</dbReference>
<name>A0A9W4EAB9_LACJH</name>
<dbReference type="GO" id="GO:0000287">
    <property type="term" value="F:magnesium ion binding"/>
    <property type="evidence" value="ECO:0007669"/>
    <property type="project" value="InterPro"/>
</dbReference>
<dbReference type="GO" id="GO:0006310">
    <property type="term" value="P:DNA recombination"/>
    <property type="evidence" value="ECO:0007669"/>
    <property type="project" value="InterPro"/>
</dbReference>
<dbReference type="RefSeq" id="WP_127835749.1">
    <property type="nucleotide sequence ID" value="NZ_CP032680.1"/>
</dbReference>
<dbReference type="GO" id="GO:0006281">
    <property type="term" value="P:DNA repair"/>
    <property type="evidence" value="ECO:0007669"/>
    <property type="project" value="InterPro"/>
</dbReference>
<proteinExistence type="predicted"/>
<organism evidence="1 2">
    <name type="scientific">Lactobacillus johnsonii</name>
    <dbReference type="NCBI Taxonomy" id="33959"/>
    <lineage>
        <taxon>Bacteria</taxon>
        <taxon>Bacillati</taxon>
        <taxon>Bacillota</taxon>
        <taxon>Bacilli</taxon>
        <taxon>Lactobacillales</taxon>
        <taxon>Lactobacillaceae</taxon>
        <taxon>Lactobacillus</taxon>
    </lineage>
</organism>
<dbReference type="Pfam" id="PF05866">
    <property type="entry name" value="RusA"/>
    <property type="match status" value="1"/>
</dbReference>
<sequence>MEINFTIEGSPVGKARPRVTRTVTYTPKKTSQYEDLVRYTAINSFDGCFYNDEPVDVKIVAYFPVPKSWSKKRKALCLANKELPTKMPDADNIGKIIMDGMNPKRKLNKQLKKMVEVIRGLYKDDRQVTKLLVVKRYAERPRVEVRVKRDTGDYNE</sequence>
<evidence type="ECO:0000313" key="2">
    <source>
        <dbReference type="Proteomes" id="UP000283758"/>
    </source>
</evidence>
<dbReference type="Proteomes" id="UP000283758">
    <property type="component" value="Chromosome"/>
</dbReference>
<dbReference type="InterPro" id="IPR036614">
    <property type="entry name" value="RusA-like_sf"/>
</dbReference>